<dbReference type="PANTHER" id="PTHR31798">
    <property type="entry name" value="HYDROXYPROLINE-RICH GLYCOPROTEIN-LIKE"/>
    <property type="match status" value="1"/>
</dbReference>
<accession>A0A8T2UL18</accession>
<sequence length="440" mass="48840">MALCRHNYLTLVRWSSNGSLAQVSDSWALAMVNHERSFRAACFSSSSSFLIFDYKTGWKHCWSGFKCFILRKRSKDQKRKVHFNVESTLAETGVPNQSFALNIVDLLSVFPPGVDAPPPSPEAFRTAAQTDRSARPLSANLYTAFSEQIDDTGDQQVSQINDIEDDACNGSFLLNDTLVTPPLISTLTSASTTPLSTASYTPPPELAHLTTPPSPDVPFAKLVGPSFTENNGSLTEDDDHFHPYRSPLIYLQLMDCLYPCSPTDQMVKFNSGASSSELTTSPERVSCGDKESYSLHVANEYCPSAIEACLKGLNIETSFSGMPISQVKLSDICSQRELNPSAEIFGVCGENSRRSSHFVRGSCSYHCERKQKVGEGDRATTSAQLSAKFRDQEEAFERTQRKSNHVEPKAQWIVERGRKLEQLIQRMQSIASFKLILLRC</sequence>
<name>A0A8T2UL18_CERRI</name>
<dbReference type="InterPro" id="IPR040420">
    <property type="entry name" value="At1g76660-like"/>
</dbReference>
<protein>
    <submittedName>
        <fullName evidence="1">Uncharacterized protein</fullName>
    </submittedName>
</protein>
<keyword evidence="2" id="KW-1185">Reference proteome</keyword>
<comment type="caution">
    <text evidence="1">The sequence shown here is derived from an EMBL/GenBank/DDBJ whole genome shotgun (WGS) entry which is preliminary data.</text>
</comment>
<dbReference type="EMBL" id="CM035410">
    <property type="protein sequence ID" value="KAH7436847.1"/>
    <property type="molecule type" value="Genomic_DNA"/>
</dbReference>
<dbReference type="PANTHER" id="PTHR31798:SF10">
    <property type="entry name" value="OS02G0822000 PROTEIN"/>
    <property type="match status" value="1"/>
</dbReference>
<evidence type="ECO:0000313" key="1">
    <source>
        <dbReference type="EMBL" id="KAH7436847.1"/>
    </source>
</evidence>
<proteinExistence type="predicted"/>
<organism evidence="1 2">
    <name type="scientific">Ceratopteris richardii</name>
    <name type="common">Triangle waterfern</name>
    <dbReference type="NCBI Taxonomy" id="49495"/>
    <lineage>
        <taxon>Eukaryota</taxon>
        <taxon>Viridiplantae</taxon>
        <taxon>Streptophyta</taxon>
        <taxon>Embryophyta</taxon>
        <taxon>Tracheophyta</taxon>
        <taxon>Polypodiopsida</taxon>
        <taxon>Polypodiidae</taxon>
        <taxon>Polypodiales</taxon>
        <taxon>Pteridineae</taxon>
        <taxon>Pteridaceae</taxon>
        <taxon>Parkerioideae</taxon>
        <taxon>Ceratopteris</taxon>
    </lineage>
</organism>
<evidence type="ECO:0000313" key="2">
    <source>
        <dbReference type="Proteomes" id="UP000825935"/>
    </source>
</evidence>
<dbReference type="AlphaFoldDB" id="A0A8T2UL18"/>
<dbReference type="Proteomes" id="UP000825935">
    <property type="component" value="Chromosome 5"/>
</dbReference>
<reference evidence="1" key="1">
    <citation type="submission" date="2021-08" db="EMBL/GenBank/DDBJ databases">
        <title>WGS assembly of Ceratopteris richardii.</title>
        <authorList>
            <person name="Marchant D.B."/>
            <person name="Chen G."/>
            <person name="Jenkins J."/>
            <person name="Shu S."/>
            <person name="Leebens-Mack J."/>
            <person name="Grimwood J."/>
            <person name="Schmutz J."/>
            <person name="Soltis P."/>
            <person name="Soltis D."/>
            <person name="Chen Z.-H."/>
        </authorList>
    </citation>
    <scope>NUCLEOTIDE SEQUENCE</scope>
    <source>
        <strain evidence="1">Whitten #5841</strain>
        <tissue evidence="1">Leaf</tissue>
    </source>
</reference>
<gene>
    <name evidence="1" type="ORF">KP509_05G038500</name>
</gene>